<evidence type="ECO:0000313" key="2">
    <source>
        <dbReference type="EMBL" id="BCZ19859.1"/>
    </source>
</evidence>
<reference evidence="2 3" key="1">
    <citation type="submission" date="2021-07" db="EMBL/GenBank/DDBJ databases">
        <title>Novel Helicobacter sp. Isolated from a cat.</title>
        <authorList>
            <person name="Rimbara E."/>
            <person name="Suzuki M."/>
        </authorList>
    </citation>
    <scope>NUCLEOTIDE SEQUENCE [LARGE SCALE GENOMIC DNA]</scope>
    <source>
        <strain evidence="3">NHP19-012</strain>
    </source>
</reference>
<proteinExistence type="predicted"/>
<keyword evidence="3" id="KW-1185">Reference proteome</keyword>
<protein>
    <recommendedName>
        <fullName evidence="1">GmrSD restriction endonucleases C-terminal domain-containing protein</fullName>
    </recommendedName>
</protein>
<gene>
    <name evidence="2" type="ORF">NHP190012_15010</name>
</gene>
<dbReference type="RefSeq" id="WP_260321584.1">
    <property type="nucleotide sequence ID" value="NZ_AP024819.1"/>
</dbReference>
<evidence type="ECO:0000259" key="1">
    <source>
        <dbReference type="Pfam" id="PF07510"/>
    </source>
</evidence>
<dbReference type="EMBL" id="AP024819">
    <property type="protein sequence ID" value="BCZ19859.1"/>
    <property type="molecule type" value="Genomic_DNA"/>
</dbReference>
<dbReference type="PANTHER" id="PTHR35149:SF1">
    <property type="entry name" value="DUF5655 DOMAIN-CONTAINING PROTEIN"/>
    <property type="match status" value="1"/>
</dbReference>
<accession>A0ABN6IAX7</accession>
<organism evidence="2 3">
    <name type="scientific">Helicobacter gastrofelis</name>
    <dbReference type="NCBI Taxonomy" id="2849642"/>
    <lineage>
        <taxon>Bacteria</taxon>
        <taxon>Pseudomonadati</taxon>
        <taxon>Campylobacterota</taxon>
        <taxon>Epsilonproteobacteria</taxon>
        <taxon>Campylobacterales</taxon>
        <taxon>Helicobacteraceae</taxon>
        <taxon>Helicobacter</taxon>
    </lineage>
</organism>
<dbReference type="Proteomes" id="UP000826146">
    <property type="component" value="Chromosome"/>
</dbReference>
<dbReference type="Pfam" id="PF07510">
    <property type="entry name" value="GmrSD_C"/>
    <property type="match status" value="1"/>
</dbReference>
<dbReference type="InterPro" id="IPR011089">
    <property type="entry name" value="GmrSD_C"/>
</dbReference>
<evidence type="ECO:0000313" key="3">
    <source>
        <dbReference type="Proteomes" id="UP000826146"/>
    </source>
</evidence>
<sequence>MLSWIFEEFYRLDNPHKNFLVKLDIVHVYPFIFKAYRIFRNAPEKQTLLEQVFKALEVIAFRDKLIRTRADLPTRLQKALQDFEDVPTLRQKLKEICADKSYWADTALTNALRPEGYDDHWRKNASIILGRYENYLHAQKSRTKGYTINIENPQIEHIAPQTENNEKLKSGYCDYDENFYQNYLHCIGNLLLIDEAHNVSIGNRDFAEKLESYNNAPPLLQQKEIKDFVQDKWDKEAIERRHNKIVDFVLKTWSL</sequence>
<name>A0ABN6IAX7_9HELI</name>
<feature type="domain" description="GmrSD restriction endonucleases C-terminal" evidence="1">
    <location>
        <begin position="106"/>
        <end position="246"/>
    </location>
</feature>
<dbReference type="PANTHER" id="PTHR35149">
    <property type="entry name" value="SLL5132 PROTEIN"/>
    <property type="match status" value="1"/>
</dbReference>